<evidence type="ECO:0000313" key="3">
    <source>
        <dbReference type="Proteomes" id="UP001153678"/>
    </source>
</evidence>
<reference evidence="2" key="1">
    <citation type="submission" date="2022-08" db="EMBL/GenBank/DDBJ databases">
        <authorList>
            <person name="Kallberg Y."/>
            <person name="Tangrot J."/>
            <person name="Rosling A."/>
        </authorList>
    </citation>
    <scope>NUCLEOTIDE SEQUENCE</scope>
    <source>
        <strain evidence="2">Wild A</strain>
    </source>
</reference>
<evidence type="ECO:0000256" key="1">
    <source>
        <dbReference type="SAM" id="MobiDB-lite"/>
    </source>
</evidence>
<feature type="region of interest" description="Disordered" evidence="1">
    <location>
        <begin position="128"/>
        <end position="152"/>
    </location>
</feature>
<dbReference type="EMBL" id="CAMKVN010002767">
    <property type="protein sequence ID" value="CAI2182542.1"/>
    <property type="molecule type" value="Genomic_DNA"/>
</dbReference>
<proteinExistence type="predicted"/>
<dbReference type="OrthoDB" id="2445623at2759"/>
<comment type="caution">
    <text evidence="2">The sequence shown here is derived from an EMBL/GenBank/DDBJ whole genome shotgun (WGS) entry which is preliminary data.</text>
</comment>
<feature type="compositionally biased region" description="Polar residues" evidence="1">
    <location>
        <begin position="143"/>
        <end position="152"/>
    </location>
</feature>
<dbReference type="AlphaFoldDB" id="A0A9W4SVN7"/>
<feature type="region of interest" description="Disordered" evidence="1">
    <location>
        <begin position="95"/>
        <end position="115"/>
    </location>
</feature>
<name>A0A9W4SVN7_9GLOM</name>
<keyword evidence="3" id="KW-1185">Reference proteome</keyword>
<sequence>MDFYRDTAIEDCTCVNLVEHYHARSGQKDLKKVMDYIKKDLQKVADFDSEFEVTRKGKAREILNDWKPYNTWRTPRNNKYRRDFSTGMKLRGKKKIDYTKSPTETNSSGSEYQEKPKKVTYTSVFQNEIKSSSSPARSSSSSIQPGSQRQTLDLLTDSDEVERVQMSEEDFNKFTKVFQKLENKKKWVLTSEKVVVIQVWNEMQL</sequence>
<dbReference type="Proteomes" id="UP001153678">
    <property type="component" value="Unassembled WGS sequence"/>
</dbReference>
<feature type="compositionally biased region" description="Low complexity" evidence="1">
    <location>
        <begin position="131"/>
        <end position="142"/>
    </location>
</feature>
<feature type="compositionally biased region" description="Polar residues" evidence="1">
    <location>
        <begin position="100"/>
        <end position="111"/>
    </location>
</feature>
<gene>
    <name evidence="2" type="ORF">FWILDA_LOCUS10632</name>
</gene>
<protein>
    <submittedName>
        <fullName evidence="2">12681_t:CDS:1</fullName>
    </submittedName>
</protein>
<evidence type="ECO:0000313" key="2">
    <source>
        <dbReference type="EMBL" id="CAI2182542.1"/>
    </source>
</evidence>
<accession>A0A9W4SVN7</accession>
<organism evidence="2 3">
    <name type="scientific">Funneliformis geosporum</name>
    <dbReference type="NCBI Taxonomy" id="1117311"/>
    <lineage>
        <taxon>Eukaryota</taxon>
        <taxon>Fungi</taxon>
        <taxon>Fungi incertae sedis</taxon>
        <taxon>Mucoromycota</taxon>
        <taxon>Glomeromycotina</taxon>
        <taxon>Glomeromycetes</taxon>
        <taxon>Glomerales</taxon>
        <taxon>Glomeraceae</taxon>
        <taxon>Funneliformis</taxon>
    </lineage>
</organism>